<dbReference type="GO" id="GO:0004622">
    <property type="term" value="F:phosphatidylcholine lysophospholipase activity"/>
    <property type="evidence" value="ECO:0007669"/>
    <property type="project" value="TreeGrafter"/>
</dbReference>
<gene>
    <name evidence="2" type="ORF">METZ01_LOCUS169853</name>
</gene>
<evidence type="ECO:0000256" key="1">
    <source>
        <dbReference type="SAM" id="Phobius"/>
    </source>
</evidence>
<evidence type="ECO:0008006" key="3">
    <source>
        <dbReference type="Google" id="ProtNLM"/>
    </source>
</evidence>
<dbReference type="SUPFAM" id="SSF52266">
    <property type="entry name" value="SGNH hydrolase"/>
    <property type="match status" value="1"/>
</dbReference>
<organism evidence="2">
    <name type="scientific">marine metagenome</name>
    <dbReference type="NCBI Taxonomy" id="408172"/>
    <lineage>
        <taxon>unclassified sequences</taxon>
        <taxon>metagenomes</taxon>
        <taxon>ecological metagenomes</taxon>
    </lineage>
</organism>
<name>A0A382BTQ9_9ZZZZ</name>
<dbReference type="PANTHER" id="PTHR30383">
    <property type="entry name" value="THIOESTERASE 1/PROTEASE 1/LYSOPHOSPHOLIPASE L1"/>
    <property type="match status" value="1"/>
</dbReference>
<dbReference type="EMBL" id="UINC01031251">
    <property type="protein sequence ID" value="SVB16999.1"/>
    <property type="molecule type" value="Genomic_DNA"/>
</dbReference>
<dbReference type="Gene3D" id="3.40.50.1110">
    <property type="entry name" value="SGNH hydrolase"/>
    <property type="match status" value="1"/>
</dbReference>
<dbReference type="CDD" id="cd00229">
    <property type="entry name" value="SGNH_hydrolase"/>
    <property type="match status" value="1"/>
</dbReference>
<keyword evidence="1" id="KW-1133">Transmembrane helix</keyword>
<dbReference type="PANTHER" id="PTHR30383:SF5">
    <property type="entry name" value="SGNH HYDROLASE-TYPE ESTERASE DOMAIN-CONTAINING PROTEIN"/>
    <property type="match status" value="1"/>
</dbReference>
<protein>
    <recommendedName>
        <fullName evidence="3">SGNH hydrolase-type esterase domain-containing protein</fullName>
    </recommendedName>
</protein>
<keyword evidence="1" id="KW-0812">Transmembrane</keyword>
<sequence>MIRLTLIIKKYKGNFFLAFTTILLTSLLGLIVVESYYWNSYSICKICRFHPELGWETTPSKTVTNGQITYTTNSMGMRSGKVDPSRGHILILGDSVAFGLGVNNDETISHYLENDKKIEKLKYQVLNIGVPGFGIGQYYLNLKRNIDLLNPKLILLVVYTGNDLHDTQQEKYFGISKPILASQNGHLVNLNPNISRFSCDNLRARLRFTKFLIGNCESIITESNKVNISIGMIINAIRKLGIQKETPTLTVLSPALPAVKFATCSKKIPQDTCVEHDNAFYNVYEYFKKIMESNKIPYIDFLTHLVEYSKEQPISSLYGKGDIHHFSPKGNYILAQTIAKRLATDFDLNKLAPFSRR</sequence>
<keyword evidence="1" id="KW-0472">Membrane</keyword>
<dbReference type="InterPro" id="IPR051532">
    <property type="entry name" value="Ester_Hydrolysis_Enzymes"/>
</dbReference>
<dbReference type="AlphaFoldDB" id="A0A382BTQ9"/>
<reference evidence="2" key="1">
    <citation type="submission" date="2018-05" db="EMBL/GenBank/DDBJ databases">
        <authorList>
            <person name="Lanie J.A."/>
            <person name="Ng W.-L."/>
            <person name="Kazmierczak K.M."/>
            <person name="Andrzejewski T.M."/>
            <person name="Davidsen T.M."/>
            <person name="Wayne K.J."/>
            <person name="Tettelin H."/>
            <person name="Glass J.I."/>
            <person name="Rusch D."/>
            <person name="Podicherti R."/>
            <person name="Tsui H.-C.T."/>
            <person name="Winkler M.E."/>
        </authorList>
    </citation>
    <scope>NUCLEOTIDE SEQUENCE</scope>
</reference>
<evidence type="ECO:0000313" key="2">
    <source>
        <dbReference type="EMBL" id="SVB16999.1"/>
    </source>
</evidence>
<accession>A0A382BTQ9</accession>
<dbReference type="InterPro" id="IPR036514">
    <property type="entry name" value="SGNH_hydro_sf"/>
</dbReference>
<feature type="transmembrane region" description="Helical" evidence="1">
    <location>
        <begin position="15"/>
        <end position="38"/>
    </location>
</feature>
<proteinExistence type="predicted"/>